<dbReference type="SUPFAM" id="SSF54427">
    <property type="entry name" value="NTF2-like"/>
    <property type="match status" value="1"/>
</dbReference>
<dbReference type="CDD" id="cd00531">
    <property type="entry name" value="NTF2_like"/>
    <property type="match status" value="1"/>
</dbReference>
<dbReference type="OrthoDB" id="380015at2157"/>
<dbReference type="HOGENOM" id="CLU_1881071_0_0_2"/>
<name>L0HBM3_METFS</name>
<reference evidence="2 3" key="2">
    <citation type="journal article" date="2014" name="Genome Announc.">
        <title>Complete Genome Sequence of Methanoregula formicica SMSPT, a Mesophilic Hydrogenotrophic Methanogen Isolated from a Methanogenic Upflow Anaerobic Sludge Blanket Reactor.</title>
        <authorList>
            <person name="Yamamoto K."/>
            <person name="Tamaki H."/>
            <person name="Cadillo-Quiroz H."/>
            <person name="Imachi H."/>
            <person name="Kyrpides N."/>
            <person name="Woyke T."/>
            <person name="Goodwin L."/>
            <person name="Zinder S.H."/>
            <person name="Kamagata Y."/>
            <person name="Liu W.T."/>
        </authorList>
    </citation>
    <scope>NUCLEOTIDE SEQUENCE [LARGE SCALE GENOMIC DNA]</scope>
    <source>
        <strain evidence="3">DSM 22288 / NBRC 105244 / SMSP</strain>
    </source>
</reference>
<evidence type="ECO:0000313" key="3">
    <source>
        <dbReference type="Proteomes" id="UP000010824"/>
    </source>
</evidence>
<protein>
    <recommendedName>
        <fullName evidence="1">DUF4440 domain-containing protein</fullName>
    </recommendedName>
</protein>
<evidence type="ECO:0000259" key="1">
    <source>
        <dbReference type="Pfam" id="PF14534"/>
    </source>
</evidence>
<accession>L0HBM3</accession>
<dbReference type="KEGG" id="mfo:Metfor_0361"/>
<dbReference type="STRING" id="593750.Metfor_0361"/>
<dbReference type="eggNOG" id="arCOG14938">
    <property type="taxonomic scope" value="Archaea"/>
</dbReference>
<dbReference type="EMBL" id="CP003167">
    <property type="protein sequence ID" value="AGB01435.1"/>
    <property type="molecule type" value="Genomic_DNA"/>
</dbReference>
<keyword evidence="3" id="KW-1185">Reference proteome</keyword>
<proteinExistence type="predicted"/>
<dbReference type="Proteomes" id="UP000010824">
    <property type="component" value="Chromosome"/>
</dbReference>
<dbReference type="Gene3D" id="3.10.450.50">
    <property type="match status" value="1"/>
</dbReference>
<dbReference type="InParanoid" id="L0HBM3"/>
<dbReference type="AlphaFoldDB" id="L0HBM3"/>
<organism evidence="2 3">
    <name type="scientific">Methanoregula formicica (strain DSM 22288 / NBRC 105244 / SMSP)</name>
    <dbReference type="NCBI Taxonomy" id="593750"/>
    <lineage>
        <taxon>Archaea</taxon>
        <taxon>Methanobacteriati</taxon>
        <taxon>Methanobacteriota</taxon>
        <taxon>Stenosarchaea group</taxon>
        <taxon>Methanomicrobia</taxon>
        <taxon>Methanomicrobiales</taxon>
        <taxon>Methanoregulaceae</taxon>
        <taxon>Methanoregula</taxon>
    </lineage>
</organism>
<dbReference type="InterPro" id="IPR032710">
    <property type="entry name" value="NTF2-like_dom_sf"/>
</dbReference>
<reference evidence="3" key="1">
    <citation type="submission" date="2011-12" db="EMBL/GenBank/DDBJ databases">
        <title>Complete sequence of Methanoregula formicicum SMSP.</title>
        <authorList>
            <person name="Lucas S."/>
            <person name="Han J."/>
            <person name="Lapidus A."/>
            <person name="Cheng J.-F."/>
            <person name="Goodwin L."/>
            <person name="Pitluck S."/>
            <person name="Peters L."/>
            <person name="Ovchinnikova G."/>
            <person name="Teshima H."/>
            <person name="Detter J.C."/>
            <person name="Han C."/>
            <person name="Tapia R."/>
            <person name="Land M."/>
            <person name="Hauser L."/>
            <person name="Kyrpides N."/>
            <person name="Ivanova N."/>
            <person name="Pagani I."/>
            <person name="Imachi H."/>
            <person name="Tamaki H."/>
            <person name="Sekiguchi Y."/>
            <person name="Kamagata Y."/>
            <person name="Cadillo-Quiroz H."/>
            <person name="Zinder S."/>
            <person name="Liu W.-T."/>
            <person name="Woyke T."/>
        </authorList>
    </citation>
    <scope>NUCLEOTIDE SEQUENCE [LARGE SCALE GENOMIC DNA]</scope>
    <source>
        <strain evidence="3">DSM 22288 / NBRC 105244 / SMSP</strain>
    </source>
</reference>
<feature type="domain" description="DUF4440" evidence="1">
    <location>
        <begin position="10"/>
        <end position="122"/>
    </location>
</feature>
<sequence>MDTETITTDILATIRDMNRAWTTGWHDEEFRQYIHKDAVAIVPSVPGRLEGLNAYVAGWRGFALTATIHSWQESDHKVEIFAGGRCSVVTYFFTIDFTLGGVRQTMRGRDMFFLVKEGKTWLVAADQFSPEPTVS</sequence>
<dbReference type="InterPro" id="IPR027843">
    <property type="entry name" value="DUF4440"/>
</dbReference>
<dbReference type="Pfam" id="PF14534">
    <property type="entry name" value="DUF4440"/>
    <property type="match status" value="1"/>
</dbReference>
<dbReference type="GeneID" id="14309034"/>
<gene>
    <name evidence="2" type="ordered locus">Metfor_0361</name>
</gene>
<evidence type="ECO:0000313" key="2">
    <source>
        <dbReference type="EMBL" id="AGB01435.1"/>
    </source>
</evidence>
<dbReference type="RefSeq" id="WP_015284399.1">
    <property type="nucleotide sequence ID" value="NC_019943.1"/>
</dbReference>